<keyword evidence="1" id="KW-0808">Transferase</keyword>
<dbReference type="PROSITE" id="PS51186">
    <property type="entry name" value="GNAT"/>
    <property type="match status" value="1"/>
</dbReference>
<keyword evidence="2" id="KW-0012">Acyltransferase</keyword>
<dbReference type="InterPro" id="IPR000182">
    <property type="entry name" value="GNAT_dom"/>
</dbReference>
<evidence type="ECO:0000256" key="1">
    <source>
        <dbReference type="ARBA" id="ARBA00022679"/>
    </source>
</evidence>
<dbReference type="InterPro" id="IPR050832">
    <property type="entry name" value="Bact_Acetyltransf"/>
</dbReference>
<dbReference type="Pfam" id="PF00583">
    <property type="entry name" value="Acetyltransf_1"/>
    <property type="match status" value="1"/>
</dbReference>
<dbReference type="InterPro" id="IPR016181">
    <property type="entry name" value="Acyl_CoA_acyltransferase"/>
</dbReference>
<proteinExistence type="predicted"/>
<evidence type="ECO:0000256" key="2">
    <source>
        <dbReference type="ARBA" id="ARBA00023315"/>
    </source>
</evidence>
<accession>A0A285F2Q8</accession>
<evidence type="ECO:0000259" key="3">
    <source>
        <dbReference type="PROSITE" id="PS51186"/>
    </source>
</evidence>
<dbReference type="SUPFAM" id="SSF55729">
    <property type="entry name" value="Acyl-CoA N-acyltransferases (Nat)"/>
    <property type="match status" value="1"/>
</dbReference>
<dbReference type="Proteomes" id="UP000219612">
    <property type="component" value="Unassembled WGS sequence"/>
</dbReference>
<feature type="domain" description="N-acetyltransferase" evidence="3">
    <location>
        <begin position="15"/>
        <end position="158"/>
    </location>
</feature>
<organism evidence="4 5">
    <name type="scientific">Paractinoplanes atraurantiacus</name>
    <dbReference type="NCBI Taxonomy" id="1036182"/>
    <lineage>
        <taxon>Bacteria</taxon>
        <taxon>Bacillati</taxon>
        <taxon>Actinomycetota</taxon>
        <taxon>Actinomycetes</taxon>
        <taxon>Micromonosporales</taxon>
        <taxon>Micromonosporaceae</taxon>
        <taxon>Paractinoplanes</taxon>
    </lineage>
</organism>
<sequence>MLRPGYDETIDRMVVAMRIERIIDASAVHAAAALFDTPPIPAATERFLASEGHHLLLAYDDEGVPVGMVSGVEMTHPDKGTEMFVYELGVTQGARRHGVATRLVEELARIARRNGCYGMWVGTEPDNVAARATYRRAGASEEAPFTLLNWDFIDGERA</sequence>
<gene>
    <name evidence="4" type="ORF">SAMN05421748_101285</name>
</gene>
<dbReference type="EMBL" id="OBDY01000001">
    <property type="protein sequence ID" value="SNY04656.1"/>
    <property type="molecule type" value="Genomic_DNA"/>
</dbReference>
<keyword evidence="4" id="KW-0687">Ribonucleoprotein</keyword>
<dbReference type="GO" id="GO:0005840">
    <property type="term" value="C:ribosome"/>
    <property type="evidence" value="ECO:0007669"/>
    <property type="project" value="UniProtKB-KW"/>
</dbReference>
<dbReference type="GO" id="GO:0016747">
    <property type="term" value="F:acyltransferase activity, transferring groups other than amino-acyl groups"/>
    <property type="evidence" value="ECO:0007669"/>
    <property type="project" value="InterPro"/>
</dbReference>
<evidence type="ECO:0000313" key="4">
    <source>
        <dbReference type="EMBL" id="SNY04656.1"/>
    </source>
</evidence>
<dbReference type="PANTHER" id="PTHR43877:SF2">
    <property type="entry name" value="AMINOALKYLPHOSPHONATE N-ACETYLTRANSFERASE-RELATED"/>
    <property type="match status" value="1"/>
</dbReference>
<reference evidence="4 5" key="1">
    <citation type="submission" date="2017-09" db="EMBL/GenBank/DDBJ databases">
        <authorList>
            <person name="Ehlers B."/>
            <person name="Leendertz F.H."/>
        </authorList>
    </citation>
    <scope>NUCLEOTIDE SEQUENCE [LARGE SCALE GENOMIC DNA]</scope>
    <source>
        <strain evidence="4 5">CGMCC 4.6857</strain>
    </source>
</reference>
<dbReference type="AlphaFoldDB" id="A0A285F2Q8"/>
<protein>
    <submittedName>
        <fullName evidence="4">Ribosomal protein S18 acetylase RimI</fullName>
    </submittedName>
</protein>
<keyword evidence="5" id="KW-1185">Reference proteome</keyword>
<name>A0A285F2Q8_9ACTN</name>
<dbReference type="PANTHER" id="PTHR43877">
    <property type="entry name" value="AMINOALKYLPHOSPHONATE N-ACETYLTRANSFERASE-RELATED-RELATED"/>
    <property type="match status" value="1"/>
</dbReference>
<evidence type="ECO:0000313" key="5">
    <source>
        <dbReference type="Proteomes" id="UP000219612"/>
    </source>
</evidence>
<dbReference type="CDD" id="cd04301">
    <property type="entry name" value="NAT_SF"/>
    <property type="match status" value="1"/>
</dbReference>
<dbReference type="Gene3D" id="3.40.630.30">
    <property type="match status" value="1"/>
</dbReference>
<keyword evidence="4" id="KW-0689">Ribosomal protein</keyword>